<reference evidence="1" key="1">
    <citation type="submission" date="2019-10" db="EMBL/GenBank/DDBJ databases">
        <authorList>
            <consortium name="DOE Joint Genome Institute"/>
            <person name="Kuo A."/>
            <person name="Miyauchi S."/>
            <person name="Kiss E."/>
            <person name="Drula E."/>
            <person name="Kohler A."/>
            <person name="Sanchez-Garcia M."/>
            <person name="Andreopoulos B."/>
            <person name="Barry K.W."/>
            <person name="Bonito G."/>
            <person name="Buee M."/>
            <person name="Carver A."/>
            <person name="Chen C."/>
            <person name="Cichocki N."/>
            <person name="Clum A."/>
            <person name="Culley D."/>
            <person name="Crous P.W."/>
            <person name="Fauchery L."/>
            <person name="Girlanda M."/>
            <person name="Hayes R."/>
            <person name="Keri Z."/>
            <person name="Labutti K."/>
            <person name="Lipzen A."/>
            <person name="Lombard V."/>
            <person name="Magnuson J."/>
            <person name="Maillard F."/>
            <person name="Morin E."/>
            <person name="Murat C."/>
            <person name="Nolan M."/>
            <person name="Ohm R."/>
            <person name="Pangilinan J."/>
            <person name="Pereira M."/>
            <person name="Perotto S."/>
            <person name="Peter M."/>
            <person name="Riley R."/>
            <person name="Sitrit Y."/>
            <person name="Stielow B."/>
            <person name="Szollosi G."/>
            <person name="Zifcakova L."/>
            <person name="Stursova M."/>
            <person name="Spatafora J.W."/>
            <person name="Tedersoo L."/>
            <person name="Vaario L.-M."/>
            <person name="Yamada A."/>
            <person name="Yan M."/>
            <person name="Wang P."/>
            <person name="Xu J."/>
            <person name="Bruns T."/>
            <person name="Baldrian P."/>
            <person name="Vilgalys R."/>
            <person name="Henrissat B."/>
            <person name="Grigoriev I.V."/>
            <person name="Hibbett D."/>
            <person name="Nagy L.G."/>
            <person name="Martin F.M."/>
        </authorList>
    </citation>
    <scope>NUCLEOTIDE SEQUENCE</scope>
    <source>
        <strain evidence="1">P2</strain>
    </source>
</reference>
<evidence type="ECO:0000313" key="1">
    <source>
        <dbReference type="EMBL" id="KAF9651519.1"/>
    </source>
</evidence>
<dbReference type="Proteomes" id="UP000886501">
    <property type="component" value="Unassembled WGS sequence"/>
</dbReference>
<keyword evidence="2" id="KW-1185">Reference proteome</keyword>
<name>A0ACB6ZPQ4_THEGA</name>
<proteinExistence type="predicted"/>
<sequence length="52" mass="5403">MRFTAIASISLGLVACVWADTINVKVGDGGGVQPPFEHPESLITVQCNCEAG</sequence>
<organism evidence="1 2">
    <name type="scientific">Thelephora ganbajun</name>
    <name type="common">Ganba fungus</name>
    <dbReference type="NCBI Taxonomy" id="370292"/>
    <lineage>
        <taxon>Eukaryota</taxon>
        <taxon>Fungi</taxon>
        <taxon>Dikarya</taxon>
        <taxon>Basidiomycota</taxon>
        <taxon>Agaricomycotina</taxon>
        <taxon>Agaricomycetes</taxon>
        <taxon>Thelephorales</taxon>
        <taxon>Thelephoraceae</taxon>
        <taxon>Thelephora</taxon>
    </lineage>
</organism>
<gene>
    <name evidence="1" type="ORF">BDM02DRAFT_3110645</name>
</gene>
<reference evidence="1" key="2">
    <citation type="journal article" date="2020" name="Nat. Commun.">
        <title>Large-scale genome sequencing of mycorrhizal fungi provides insights into the early evolution of symbiotic traits.</title>
        <authorList>
            <person name="Miyauchi S."/>
            <person name="Kiss E."/>
            <person name="Kuo A."/>
            <person name="Drula E."/>
            <person name="Kohler A."/>
            <person name="Sanchez-Garcia M."/>
            <person name="Morin E."/>
            <person name="Andreopoulos B."/>
            <person name="Barry K.W."/>
            <person name="Bonito G."/>
            <person name="Buee M."/>
            <person name="Carver A."/>
            <person name="Chen C."/>
            <person name="Cichocki N."/>
            <person name="Clum A."/>
            <person name="Culley D."/>
            <person name="Crous P.W."/>
            <person name="Fauchery L."/>
            <person name="Girlanda M."/>
            <person name="Hayes R.D."/>
            <person name="Keri Z."/>
            <person name="LaButti K."/>
            <person name="Lipzen A."/>
            <person name="Lombard V."/>
            <person name="Magnuson J."/>
            <person name="Maillard F."/>
            <person name="Murat C."/>
            <person name="Nolan M."/>
            <person name="Ohm R.A."/>
            <person name="Pangilinan J."/>
            <person name="Pereira M.F."/>
            <person name="Perotto S."/>
            <person name="Peter M."/>
            <person name="Pfister S."/>
            <person name="Riley R."/>
            <person name="Sitrit Y."/>
            <person name="Stielow J.B."/>
            <person name="Szollosi G."/>
            <person name="Zifcakova L."/>
            <person name="Stursova M."/>
            <person name="Spatafora J.W."/>
            <person name="Tedersoo L."/>
            <person name="Vaario L.M."/>
            <person name="Yamada A."/>
            <person name="Yan M."/>
            <person name="Wang P."/>
            <person name="Xu J."/>
            <person name="Bruns T."/>
            <person name="Baldrian P."/>
            <person name="Vilgalys R."/>
            <person name="Dunand C."/>
            <person name="Henrissat B."/>
            <person name="Grigoriev I.V."/>
            <person name="Hibbett D."/>
            <person name="Nagy L.G."/>
            <person name="Martin F.M."/>
        </authorList>
    </citation>
    <scope>NUCLEOTIDE SEQUENCE</scope>
    <source>
        <strain evidence="1">P2</strain>
    </source>
</reference>
<dbReference type="EMBL" id="MU117975">
    <property type="protein sequence ID" value="KAF9651519.1"/>
    <property type="molecule type" value="Genomic_DNA"/>
</dbReference>
<accession>A0ACB6ZPQ4</accession>
<protein>
    <submittedName>
        <fullName evidence="1">Uncharacterized protein</fullName>
    </submittedName>
</protein>
<comment type="caution">
    <text evidence="1">The sequence shown here is derived from an EMBL/GenBank/DDBJ whole genome shotgun (WGS) entry which is preliminary data.</text>
</comment>
<evidence type="ECO:0000313" key="2">
    <source>
        <dbReference type="Proteomes" id="UP000886501"/>
    </source>
</evidence>